<protein>
    <submittedName>
        <fullName evidence="2">DUF58 domain-containing protein</fullName>
    </submittedName>
</protein>
<dbReference type="InterPro" id="IPR002881">
    <property type="entry name" value="DUF58"/>
</dbReference>
<evidence type="ECO:0000259" key="1">
    <source>
        <dbReference type="Pfam" id="PF01882"/>
    </source>
</evidence>
<evidence type="ECO:0000313" key="3">
    <source>
        <dbReference type="Proteomes" id="UP000297741"/>
    </source>
</evidence>
<feature type="domain" description="DUF58" evidence="1">
    <location>
        <begin position="18"/>
        <end position="220"/>
    </location>
</feature>
<accession>A0ABY2KMA2</accession>
<dbReference type="EMBL" id="RPEM01000005">
    <property type="protein sequence ID" value="TGD43646.1"/>
    <property type="molecule type" value="Genomic_DNA"/>
</dbReference>
<dbReference type="PANTHER" id="PTHR33608:SF6">
    <property type="entry name" value="BLL2464 PROTEIN"/>
    <property type="match status" value="1"/>
</dbReference>
<sequence length="259" mass="27969">MMGEHGRRRAGQGDEFWQYRPVNAGDSARLIDWRRSARGDAHFVREREWQSAQSVTLWVDPAKSMAFSGDKSRAPKADRAKVLALATAVLLLRAGERVGLAGDAAPPRPGRSQIVKLAAVLSGAEEGGEYGTPSATGMVSHGRALFLSDFFGDLNALEAALTAAADRGVRGALVQVLDPAEEEFPFSGRTVFESMGGGVRHETQQAGDLRDRYLARLAERKDRLATLARAVGWHVTTHHTGQPAQAGLLWIYSALQGGR</sequence>
<dbReference type="Pfam" id="PF01882">
    <property type="entry name" value="DUF58"/>
    <property type="match status" value="1"/>
</dbReference>
<organism evidence="2 3">
    <name type="scientific">Pseudotabrizicola sediminis</name>
    <dbReference type="NCBI Taxonomy" id="2486418"/>
    <lineage>
        <taxon>Bacteria</taxon>
        <taxon>Pseudomonadati</taxon>
        <taxon>Pseudomonadota</taxon>
        <taxon>Alphaproteobacteria</taxon>
        <taxon>Rhodobacterales</taxon>
        <taxon>Paracoccaceae</taxon>
        <taxon>Pseudotabrizicola</taxon>
    </lineage>
</organism>
<proteinExistence type="predicted"/>
<keyword evidence="3" id="KW-1185">Reference proteome</keyword>
<gene>
    <name evidence="2" type="ORF">EEB11_08385</name>
</gene>
<reference evidence="2 3" key="1">
    <citation type="submission" date="2018-11" db="EMBL/GenBank/DDBJ databases">
        <title>Tabrizicola sp. isolated from sediment of alpine lake.</title>
        <authorList>
            <person name="Liu Z."/>
        </authorList>
    </citation>
    <scope>NUCLEOTIDE SEQUENCE [LARGE SCALE GENOMIC DNA]</scope>
    <source>
        <strain evidence="2 3">DRYC-M-16</strain>
    </source>
</reference>
<evidence type="ECO:0000313" key="2">
    <source>
        <dbReference type="EMBL" id="TGD43646.1"/>
    </source>
</evidence>
<name>A0ABY2KMA2_9RHOB</name>
<dbReference type="PANTHER" id="PTHR33608">
    <property type="entry name" value="BLL2464 PROTEIN"/>
    <property type="match status" value="1"/>
</dbReference>
<dbReference type="Proteomes" id="UP000297741">
    <property type="component" value="Unassembled WGS sequence"/>
</dbReference>
<comment type="caution">
    <text evidence="2">The sequence shown here is derived from an EMBL/GenBank/DDBJ whole genome shotgun (WGS) entry which is preliminary data.</text>
</comment>